<evidence type="ECO:0000313" key="2">
    <source>
        <dbReference type="EMBL" id="GFO40972.1"/>
    </source>
</evidence>
<accession>A0AAV4DAB5</accession>
<name>A0AAV4DAB5_9GAST</name>
<evidence type="ECO:0000313" key="3">
    <source>
        <dbReference type="Proteomes" id="UP000735302"/>
    </source>
</evidence>
<dbReference type="AlphaFoldDB" id="A0AAV4DAB5"/>
<sequence>MQGATPDPRHDVTEPSQGQSKFAPKRSSNRKCEQDDLLAIARERLLNLGRPQRKTRSITLAKAWRTMGLASFSKRERPYCHSFQVQMSAMNERFM</sequence>
<dbReference type="Proteomes" id="UP000735302">
    <property type="component" value="Unassembled WGS sequence"/>
</dbReference>
<feature type="region of interest" description="Disordered" evidence="1">
    <location>
        <begin position="1"/>
        <end position="32"/>
    </location>
</feature>
<protein>
    <submittedName>
        <fullName evidence="2">Uncharacterized protein</fullName>
    </submittedName>
</protein>
<gene>
    <name evidence="2" type="ORF">PoB_006747700</name>
</gene>
<proteinExistence type="predicted"/>
<comment type="caution">
    <text evidence="2">The sequence shown here is derived from an EMBL/GenBank/DDBJ whole genome shotgun (WGS) entry which is preliminary data.</text>
</comment>
<reference evidence="2 3" key="1">
    <citation type="journal article" date="2021" name="Elife">
        <title>Chloroplast acquisition without the gene transfer in kleptoplastic sea slugs, Plakobranchus ocellatus.</title>
        <authorList>
            <person name="Maeda T."/>
            <person name="Takahashi S."/>
            <person name="Yoshida T."/>
            <person name="Shimamura S."/>
            <person name="Takaki Y."/>
            <person name="Nagai Y."/>
            <person name="Toyoda A."/>
            <person name="Suzuki Y."/>
            <person name="Arimoto A."/>
            <person name="Ishii H."/>
            <person name="Satoh N."/>
            <person name="Nishiyama T."/>
            <person name="Hasebe M."/>
            <person name="Maruyama T."/>
            <person name="Minagawa J."/>
            <person name="Obokata J."/>
            <person name="Shigenobu S."/>
        </authorList>
    </citation>
    <scope>NUCLEOTIDE SEQUENCE [LARGE SCALE GENOMIC DNA]</scope>
</reference>
<evidence type="ECO:0000256" key="1">
    <source>
        <dbReference type="SAM" id="MobiDB-lite"/>
    </source>
</evidence>
<organism evidence="2 3">
    <name type="scientific">Plakobranchus ocellatus</name>
    <dbReference type="NCBI Taxonomy" id="259542"/>
    <lineage>
        <taxon>Eukaryota</taxon>
        <taxon>Metazoa</taxon>
        <taxon>Spiralia</taxon>
        <taxon>Lophotrochozoa</taxon>
        <taxon>Mollusca</taxon>
        <taxon>Gastropoda</taxon>
        <taxon>Heterobranchia</taxon>
        <taxon>Euthyneura</taxon>
        <taxon>Panpulmonata</taxon>
        <taxon>Sacoglossa</taxon>
        <taxon>Placobranchoidea</taxon>
        <taxon>Plakobranchidae</taxon>
        <taxon>Plakobranchus</taxon>
    </lineage>
</organism>
<keyword evidence="3" id="KW-1185">Reference proteome</keyword>
<dbReference type="EMBL" id="BLXT01007646">
    <property type="protein sequence ID" value="GFO40972.1"/>
    <property type="molecule type" value="Genomic_DNA"/>
</dbReference>